<name>A0AAN6HZR4_9ASCO</name>
<evidence type="ECO:0000313" key="7">
    <source>
        <dbReference type="Proteomes" id="UP000738402"/>
    </source>
</evidence>
<dbReference type="InterPro" id="IPR053065">
    <property type="entry name" value="Archenteron_Induction-Rel"/>
</dbReference>
<accession>A0AAN6HZR4</accession>
<evidence type="ECO:0000259" key="3">
    <source>
        <dbReference type="Pfam" id="PF12955"/>
    </source>
</evidence>
<reference evidence="4 6" key="1">
    <citation type="journal article" date="2021" name="G3 (Bethesda)">
        <title>Genomic diversity, chromosomal rearrangements, and interspecies hybridization in the ogataea polymorpha species complex.</title>
        <authorList>
            <person name="Hanson S.J."/>
            <person name="Cinneide E.O."/>
            <person name="Salzberg L.I."/>
            <person name="Wolfe K.H."/>
            <person name="McGowan J."/>
            <person name="Fitzpatrick D.A."/>
            <person name="Matlin K."/>
        </authorList>
    </citation>
    <scope>NUCLEOTIDE SEQUENCE</scope>
    <source>
        <strain evidence="5">81-436-3</strain>
        <strain evidence="4">83-405-1</strain>
    </source>
</reference>
<keyword evidence="1" id="KW-1133">Transmembrane helix</keyword>
<evidence type="ECO:0000313" key="4">
    <source>
        <dbReference type="EMBL" id="KAG7726404.1"/>
    </source>
</evidence>
<feature type="domain" description="Vacuolar sorting protein Vps3844 C-terminal" evidence="3">
    <location>
        <begin position="311"/>
        <end position="405"/>
    </location>
</feature>
<comment type="caution">
    <text evidence="4">The sequence shown here is derived from an EMBL/GenBank/DDBJ whole genome shotgun (WGS) entry which is preliminary data.</text>
</comment>
<keyword evidence="6" id="KW-1185">Reference proteome</keyword>
<proteinExistence type="predicted"/>
<dbReference type="Proteomes" id="UP000697297">
    <property type="component" value="Unassembled WGS sequence"/>
</dbReference>
<evidence type="ECO:0000256" key="2">
    <source>
        <dbReference type="SAM" id="SignalP"/>
    </source>
</evidence>
<dbReference type="GO" id="GO:0005783">
    <property type="term" value="C:endoplasmic reticulum"/>
    <property type="evidence" value="ECO:0007669"/>
    <property type="project" value="TreeGrafter"/>
</dbReference>
<organism evidence="4 7">
    <name type="scientific">Ogataea haglerorum</name>
    <dbReference type="NCBI Taxonomy" id="1937702"/>
    <lineage>
        <taxon>Eukaryota</taxon>
        <taxon>Fungi</taxon>
        <taxon>Dikarya</taxon>
        <taxon>Ascomycota</taxon>
        <taxon>Saccharomycotina</taxon>
        <taxon>Pichiomycetes</taxon>
        <taxon>Pichiales</taxon>
        <taxon>Pichiaceae</taxon>
        <taxon>Ogataea</taxon>
    </lineage>
</organism>
<feature type="transmembrane region" description="Helical" evidence="1">
    <location>
        <begin position="372"/>
        <end position="392"/>
    </location>
</feature>
<keyword evidence="1" id="KW-0472">Membrane</keyword>
<gene>
    <name evidence="4" type="ORF">KL933_003335</name>
    <name evidence="5" type="ORF">KL946_002935</name>
</gene>
<dbReference type="Pfam" id="PF12955">
    <property type="entry name" value="Vps3844_C"/>
    <property type="match status" value="1"/>
</dbReference>
<evidence type="ECO:0000313" key="5">
    <source>
        <dbReference type="EMBL" id="KAG7765068.1"/>
    </source>
</evidence>
<dbReference type="EMBL" id="JAHLUN010000007">
    <property type="protein sequence ID" value="KAG7765068.1"/>
    <property type="molecule type" value="Genomic_DNA"/>
</dbReference>
<protein>
    <recommendedName>
        <fullName evidence="3">Vacuolar sorting protein Vps3844 C-terminal domain-containing protein</fullName>
    </recommendedName>
</protein>
<dbReference type="PANTHER" id="PTHR36853">
    <property type="entry name" value="EXPRESSED PROTEIN"/>
    <property type="match status" value="1"/>
</dbReference>
<dbReference type="InterPro" id="IPR024382">
    <property type="entry name" value="Vps3844_C"/>
</dbReference>
<feature type="signal peptide" evidence="2">
    <location>
        <begin position="1"/>
        <end position="20"/>
    </location>
</feature>
<dbReference type="AlphaFoldDB" id="A0AAN6HZR4"/>
<keyword evidence="1" id="KW-0812">Transmembrane</keyword>
<dbReference type="Proteomes" id="UP000738402">
    <property type="component" value="Unassembled WGS sequence"/>
</dbReference>
<evidence type="ECO:0000313" key="6">
    <source>
        <dbReference type="Proteomes" id="UP000697297"/>
    </source>
</evidence>
<dbReference type="EMBL" id="JAHLUH010000009">
    <property type="protein sequence ID" value="KAG7726404.1"/>
    <property type="molecule type" value="Genomic_DNA"/>
</dbReference>
<sequence length="414" mass="45916">MVSFIHFATLASVAAICATALENAAVYRFGERNTQSQAVLLSQMDSIYNLADEFDVSDFYELGKLDNVEALGVGKSKACDRKDNNQLVIIVNGVDEPQAFFEHIKPVILVESKDDRSSYKFRSFLSRLPSQMKELNPNLNLSKLSSHISILGQNTNRALFETWSKVFHDKEHDSISLFWGEISSNYEGSHFSKRSLEIISDEEFINELTQLEFLLKNELVTSNDKIIVNLQSLTTIYEKTGEHSQAYQTCKKLLGKLIISLVENSAKYDSTVVVMPLQQQLITMKINDDSKQELSVAKRDSYSVFASANGCFSSQEDCLDSTSTCSGHGLCSKVGKCWKCVCSATQDSSTGRTTKWTGASCQKKDVSAETNLFLWTTVVLLFVFAAGVKLLISCGNEELPGVLIAATVPTKKTM</sequence>
<evidence type="ECO:0000256" key="1">
    <source>
        <dbReference type="SAM" id="Phobius"/>
    </source>
</evidence>
<feature type="chain" id="PRO_5042925409" description="Vacuolar sorting protein Vps3844 C-terminal domain-containing protein" evidence="2">
    <location>
        <begin position="21"/>
        <end position="414"/>
    </location>
</feature>
<keyword evidence="2" id="KW-0732">Signal</keyword>
<dbReference type="PANTHER" id="PTHR36853:SF1">
    <property type="entry name" value="DUF3844 DOMAIN-CONTAINING PROTEIN"/>
    <property type="match status" value="1"/>
</dbReference>